<evidence type="ECO:0000313" key="7">
    <source>
        <dbReference type="Proteomes" id="UP000005408"/>
    </source>
</evidence>
<dbReference type="EnsemblMetazoa" id="G20245.1">
    <property type="protein sequence ID" value="G20245.1:cds"/>
    <property type="gene ID" value="G20245"/>
</dbReference>
<keyword evidence="1" id="KW-0732">Signal</keyword>
<evidence type="ECO:0000256" key="4">
    <source>
        <dbReference type="SAM" id="Phobius"/>
    </source>
</evidence>
<keyword evidence="4" id="KW-1133">Transmembrane helix</keyword>
<dbReference type="AlphaFoldDB" id="A0A8W8JS07"/>
<organism evidence="6 7">
    <name type="scientific">Magallana gigas</name>
    <name type="common">Pacific oyster</name>
    <name type="synonym">Crassostrea gigas</name>
    <dbReference type="NCBI Taxonomy" id="29159"/>
    <lineage>
        <taxon>Eukaryota</taxon>
        <taxon>Metazoa</taxon>
        <taxon>Spiralia</taxon>
        <taxon>Lophotrochozoa</taxon>
        <taxon>Mollusca</taxon>
        <taxon>Bivalvia</taxon>
        <taxon>Autobranchia</taxon>
        <taxon>Pteriomorphia</taxon>
        <taxon>Ostreida</taxon>
        <taxon>Ostreoidea</taxon>
        <taxon>Ostreidae</taxon>
        <taxon>Magallana</taxon>
    </lineage>
</organism>
<evidence type="ECO:0000259" key="5">
    <source>
        <dbReference type="PROSITE" id="PS51041"/>
    </source>
</evidence>
<evidence type="ECO:0000256" key="1">
    <source>
        <dbReference type="ARBA" id="ARBA00022729"/>
    </source>
</evidence>
<keyword evidence="7" id="KW-1185">Reference proteome</keyword>
<sequence>MPAYHVRFRNRECDVFLTDRKSRVAARKSEVVDSAHWYSLCRCSSLPLRRTIQLSCQTAVPRRLVTDAHHSALRSNTPIPWGDEEKKSEGENWCVYVKGRRGIDIVTVPCTEKIKTSCGWFSISYCTMYRKTYCKKELNTTKIFYYKTTDCCEGFVKTPNNTCVNETALDPQLRRIIENTTAVDNKHEDFIVDPRNIVSYEEAPFLHEPSPIRKQVNSESSINLSQGAYAGIACAVLFLVVIAVFIGIAVRKKRVRNQKGRKRINMRDSEIGERVAFHTSPNVKTKKGSKLSHTEETERVQLAAEET</sequence>
<evidence type="ECO:0000313" key="6">
    <source>
        <dbReference type="EnsemblMetazoa" id="G20245.1:cds"/>
    </source>
</evidence>
<proteinExistence type="predicted"/>
<feature type="transmembrane region" description="Helical" evidence="4">
    <location>
        <begin position="228"/>
        <end position="250"/>
    </location>
</feature>
<accession>A0A8W8JS07</accession>
<evidence type="ECO:0000256" key="2">
    <source>
        <dbReference type="ARBA" id="ARBA00023157"/>
    </source>
</evidence>
<keyword evidence="4" id="KW-0812">Transmembrane</keyword>
<dbReference type="Proteomes" id="UP000005408">
    <property type="component" value="Unassembled WGS sequence"/>
</dbReference>
<feature type="domain" description="EMI" evidence="5">
    <location>
        <begin position="90"/>
        <end position="165"/>
    </location>
</feature>
<dbReference type="PROSITE" id="PS51041">
    <property type="entry name" value="EMI"/>
    <property type="match status" value="1"/>
</dbReference>
<keyword evidence="2" id="KW-1015">Disulfide bond</keyword>
<evidence type="ECO:0000256" key="3">
    <source>
        <dbReference type="SAM" id="MobiDB-lite"/>
    </source>
</evidence>
<dbReference type="InterPro" id="IPR011489">
    <property type="entry name" value="EMI_domain"/>
</dbReference>
<keyword evidence="4" id="KW-0472">Membrane</keyword>
<feature type="region of interest" description="Disordered" evidence="3">
    <location>
        <begin position="282"/>
        <end position="307"/>
    </location>
</feature>
<reference evidence="6" key="1">
    <citation type="submission" date="2022-08" db="UniProtKB">
        <authorList>
            <consortium name="EnsemblMetazoa"/>
        </authorList>
    </citation>
    <scope>IDENTIFICATION</scope>
    <source>
        <strain evidence="6">05x7-T-G4-1.051#20</strain>
    </source>
</reference>
<name>A0A8W8JS07_MAGGI</name>
<protein>
    <recommendedName>
        <fullName evidence="5">EMI domain-containing protein</fullName>
    </recommendedName>
</protein>